<dbReference type="InterPro" id="IPR036397">
    <property type="entry name" value="RNaseH_sf"/>
</dbReference>
<feature type="domain" description="Tc1-like transposase DDE" evidence="1">
    <location>
        <begin position="61"/>
        <end position="136"/>
    </location>
</feature>
<keyword evidence="3" id="KW-1185">Reference proteome</keyword>
<reference evidence="3" key="1">
    <citation type="journal article" date="2019" name="Int. J. Syst. Evol. Microbiol.">
        <title>The Global Catalogue of Microorganisms (GCM) 10K type strain sequencing project: providing services to taxonomists for standard genome sequencing and annotation.</title>
        <authorList>
            <consortium name="The Broad Institute Genomics Platform"/>
            <consortium name="The Broad Institute Genome Sequencing Center for Infectious Disease"/>
            <person name="Wu L."/>
            <person name="Ma J."/>
        </authorList>
    </citation>
    <scope>NUCLEOTIDE SEQUENCE [LARGE SCALE GENOMIC DNA]</scope>
    <source>
        <strain evidence="3">CGMCC 4.7248</strain>
    </source>
</reference>
<dbReference type="Pfam" id="PF13358">
    <property type="entry name" value="DDE_3"/>
    <property type="match status" value="1"/>
</dbReference>
<evidence type="ECO:0000313" key="3">
    <source>
        <dbReference type="Proteomes" id="UP001596154"/>
    </source>
</evidence>
<evidence type="ECO:0000313" key="2">
    <source>
        <dbReference type="EMBL" id="MFC5639605.1"/>
    </source>
</evidence>
<gene>
    <name evidence="2" type="ORF">ACFPZJ_39020</name>
</gene>
<dbReference type="InterPro" id="IPR038717">
    <property type="entry name" value="Tc1-like_DDE_dom"/>
</dbReference>
<dbReference type="RefSeq" id="WP_381031740.1">
    <property type="nucleotide sequence ID" value="NZ_JBHSNY010000027.1"/>
</dbReference>
<accession>A0ABW0V2N9</accession>
<dbReference type="Proteomes" id="UP001596154">
    <property type="component" value="Unassembled WGS sequence"/>
</dbReference>
<dbReference type="EMBL" id="JBHSNY010000027">
    <property type="protein sequence ID" value="MFC5639605.1"/>
    <property type="molecule type" value="Genomic_DNA"/>
</dbReference>
<sequence>MCSGAGAGRWCYGHGGAVTRTSNGSCCDWREHARRQGVWWCGHARSSLGRLSGPLTHWASAFYQQFLQKVEAANPAGDIYVITDNLSSHNSLATRTWLEEHPKIRHVFIPVGACWLNLQEGWWRIFRKAALAGQSFTGPPEIKQATRLATAQLNARARPWVGQTCPTHQALTPPICVHPLRNPALRGPNKGVGRVGG</sequence>
<proteinExistence type="predicted"/>
<dbReference type="Gene3D" id="3.30.420.10">
    <property type="entry name" value="Ribonuclease H-like superfamily/Ribonuclease H"/>
    <property type="match status" value="1"/>
</dbReference>
<organism evidence="2 3">
    <name type="scientific">Streptomyces bullii</name>
    <dbReference type="NCBI Taxonomy" id="349910"/>
    <lineage>
        <taxon>Bacteria</taxon>
        <taxon>Bacillati</taxon>
        <taxon>Actinomycetota</taxon>
        <taxon>Actinomycetes</taxon>
        <taxon>Kitasatosporales</taxon>
        <taxon>Streptomycetaceae</taxon>
        <taxon>Streptomyces</taxon>
    </lineage>
</organism>
<protein>
    <submittedName>
        <fullName evidence="2">Transposase</fullName>
    </submittedName>
</protein>
<comment type="caution">
    <text evidence="2">The sequence shown here is derived from an EMBL/GenBank/DDBJ whole genome shotgun (WGS) entry which is preliminary data.</text>
</comment>
<evidence type="ECO:0000259" key="1">
    <source>
        <dbReference type="Pfam" id="PF13358"/>
    </source>
</evidence>
<name>A0ABW0V2N9_9ACTN</name>